<accession>A0A1Y3BUP9</accession>
<organism evidence="1 2">
    <name type="scientific">Euroglyphus maynei</name>
    <name type="common">Mayne's house dust mite</name>
    <dbReference type="NCBI Taxonomy" id="6958"/>
    <lineage>
        <taxon>Eukaryota</taxon>
        <taxon>Metazoa</taxon>
        <taxon>Ecdysozoa</taxon>
        <taxon>Arthropoda</taxon>
        <taxon>Chelicerata</taxon>
        <taxon>Arachnida</taxon>
        <taxon>Acari</taxon>
        <taxon>Acariformes</taxon>
        <taxon>Sarcoptiformes</taxon>
        <taxon>Astigmata</taxon>
        <taxon>Psoroptidia</taxon>
        <taxon>Analgoidea</taxon>
        <taxon>Pyroglyphidae</taxon>
        <taxon>Pyroglyphinae</taxon>
        <taxon>Euroglyphus</taxon>
    </lineage>
</organism>
<gene>
    <name evidence="1" type="ORF">BLA29_011932</name>
</gene>
<dbReference type="EMBL" id="MUJZ01004316">
    <property type="protein sequence ID" value="OTF83286.1"/>
    <property type="molecule type" value="Genomic_DNA"/>
</dbReference>
<dbReference type="Gene3D" id="6.10.140.2220">
    <property type="match status" value="1"/>
</dbReference>
<dbReference type="Proteomes" id="UP000194236">
    <property type="component" value="Unassembled WGS sequence"/>
</dbReference>
<sequence>MTMIPIVDIRKHYYKYCDHCKRRLGYRLFPCDHCTEVVYCDTICKQMANEYHYRTCTLSTKTMAEFFVQNDQQMAICYDIFSTLPIRNVIQLSKLPISQAYHYLLKRPEYCPYPLFAYYNMLFHISSKSSIVDLNMINMNELYYQTIFMKSLQLSLVMRHQFRLTRYDLN</sequence>
<comment type="caution">
    <text evidence="1">The sequence shown here is derived from an EMBL/GenBank/DDBJ whole genome shotgun (WGS) entry which is preliminary data.</text>
</comment>
<protein>
    <recommendedName>
        <fullName evidence="3">MYND-type domain-containing protein</fullName>
    </recommendedName>
</protein>
<name>A0A1Y3BUP9_EURMA</name>
<evidence type="ECO:0000313" key="1">
    <source>
        <dbReference type="EMBL" id="OTF83286.1"/>
    </source>
</evidence>
<evidence type="ECO:0008006" key="3">
    <source>
        <dbReference type="Google" id="ProtNLM"/>
    </source>
</evidence>
<dbReference type="OrthoDB" id="10466716at2759"/>
<keyword evidence="2" id="KW-1185">Reference proteome</keyword>
<evidence type="ECO:0000313" key="2">
    <source>
        <dbReference type="Proteomes" id="UP000194236"/>
    </source>
</evidence>
<proteinExistence type="predicted"/>
<dbReference type="AlphaFoldDB" id="A0A1Y3BUP9"/>
<dbReference type="SUPFAM" id="SSF144232">
    <property type="entry name" value="HIT/MYND zinc finger-like"/>
    <property type="match status" value="1"/>
</dbReference>
<feature type="non-terminal residue" evidence="1">
    <location>
        <position position="170"/>
    </location>
</feature>
<reference evidence="1 2" key="1">
    <citation type="submission" date="2017-03" db="EMBL/GenBank/DDBJ databases">
        <title>Genome Survey of Euroglyphus maynei.</title>
        <authorList>
            <person name="Arlian L.G."/>
            <person name="Morgan M.S."/>
            <person name="Rider S.D."/>
        </authorList>
    </citation>
    <scope>NUCLEOTIDE SEQUENCE [LARGE SCALE GENOMIC DNA]</scope>
    <source>
        <strain evidence="1">Arlian Lab</strain>
        <tissue evidence="1">Whole body</tissue>
    </source>
</reference>